<evidence type="ECO:0000256" key="2">
    <source>
        <dbReference type="ARBA" id="ARBA00007441"/>
    </source>
</evidence>
<comment type="caution">
    <text evidence="7">The sequence shown here is derived from an EMBL/GenBank/DDBJ whole genome shotgun (WGS) entry which is preliminary data.</text>
</comment>
<dbReference type="AlphaFoldDB" id="A0A2J5P8V7"/>
<evidence type="ECO:0000256" key="1">
    <source>
        <dbReference type="ARBA" id="ARBA00001933"/>
    </source>
</evidence>
<dbReference type="PANTHER" id="PTHR46383">
    <property type="entry name" value="ASPARTATE AMINOTRANSFERASE"/>
    <property type="match status" value="1"/>
</dbReference>
<feature type="non-terminal residue" evidence="7">
    <location>
        <position position="1"/>
    </location>
</feature>
<evidence type="ECO:0000259" key="6">
    <source>
        <dbReference type="Pfam" id="PF00155"/>
    </source>
</evidence>
<protein>
    <submittedName>
        <fullName evidence="7">Aspartate aminotransferase</fullName>
        <ecNumber evidence="7">2.6.1.1</ecNumber>
    </submittedName>
</protein>
<reference evidence="7 8" key="2">
    <citation type="submission" date="2018-01" db="EMBL/GenBank/DDBJ databases">
        <title>Genomic study of Klebsiella pneumoniae.</title>
        <authorList>
            <person name="Yang Y."/>
            <person name="Bicalho R."/>
        </authorList>
    </citation>
    <scope>NUCLEOTIDE SEQUENCE [LARGE SCALE GENOMIC DNA]</scope>
    <source>
        <strain evidence="7 8">A10</strain>
    </source>
</reference>
<evidence type="ECO:0000256" key="4">
    <source>
        <dbReference type="ARBA" id="ARBA00022679"/>
    </source>
</evidence>
<evidence type="ECO:0000313" key="8">
    <source>
        <dbReference type="Proteomes" id="UP000234667"/>
    </source>
</evidence>
<dbReference type="Proteomes" id="UP000234667">
    <property type="component" value="Unassembled WGS sequence"/>
</dbReference>
<dbReference type="GO" id="GO:0006520">
    <property type="term" value="P:amino acid metabolic process"/>
    <property type="evidence" value="ECO:0007669"/>
    <property type="project" value="InterPro"/>
</dbReference>
<dbReference type="GO" id="GO:0004069">
    <property type="term" value="F:L-aspartate:2-oxoglutarate aminotransferase activity"/>
    <property type="evidence" value="ECO:0007669"/>
    <property type="project" value="UniProtKB-EC"/>
</dbReference>
<reference evidence="7 8" key="1">
    <citation type="submission" date="2017-11" db="EMBL/GenBank/DDBJ databases">
        <authorList>
            <person name="Han C.G."/>
        </authorList>
    </citation>
    <scope>NUCLEOTIDE SEQUENCE [LARGE SCALE GENOMIC DNA]</scope>
    <source>
        <strain evidence="7 8">A10</strain>
    </source>
</reference>
<evidence type="ECO:0000256" key="3">
    <source>
        <dbReference type="ARBA" id="ARBA00022576"/>
    </source>
</evidence>
<evidence type="ECO:0000256" key="5">
    <source>
        <dbReference type="ARBA" id="ARBA00022898"/>
    </source>
</evidence>
<dbReference type="InterPro" id="IPR004839">
    <property type="entry name" value="Aminotransferase_I/II_large"/>
</dbReference>
<dbReference type="InterPro" id="IPR015424">
    <property type="entry name" value="PyrdxlP-dep_Trfase"/>
</dbReference>
<name>A0A2J5P8V7_9ENTR</name>
<dbReference type="InterPro" id="IPR050596">
    <property type="entry name" value="AspAT/PAT-like"/>
</dbReference>
<proteinExistence type="inferred from homology"/>
<keyword evidence="3 7" id="KW-0032">Aminotransferase</keyword>
<evidence type="ECO:0000313" key="7">
    <source>
        <dbReference type="EMBL" id="PLO62429.1"/>
    </source>
</evidence>
<dbReference type="InterPro" id="IPR015422">
    <property type="entry name" value="PyrdxlP-dep_Trfase_small"/>
</dbReference>
<dbReference type="EC" id="2.6.1.1" evidence="7"/>
<comment type="cofactor">
    <cofactor evidence="1">
        <name>pyridoxal 5'-phosphate</name>
        <dbReference type="ChEBI" id="CHEBI:597326"/>
    </cofactor>
</comment>
<keyword evidence="4 7" id="KW-0808">Transferase</keyword>
<gene>
    <name evidence="7" type="ORF">CWN49_30585</name>
</gene>
<dbReference type="Pfam" id="PF00155">
    <property type="entry name" value="Aminotran_1_2"/>
    <property type="match status" value="1"/>
</dbReference>
<dbReference type="Gene3D" id="3.90.1150.10">
    <property type="entry name" value="Aspartate Aminotransferase, domain 1"/>
    <property type="match status" value="1"/>
</dbReference>
<comment type="similarity">
    <text evidence="2">Belongs to the class-I pyridoxal-phosphate-dependent aminotransferase family.</text>
</comment>
<accession>A0A2J5P8V7</accession>
<sequence>AVLDGPQDLLKERAAIYRERRDFVLEKLAAIPGLVCHKPQGAFYLFVNIAAFIGKASAGGRQINNDADFVMALIEEQHVVTVQGAAYGMSPYIRLSYATSMERLQTGCERLAAFCEGCQ</sequence>
<organism evidence="7 8">
    <name type="scientific">Klebsiella michiganensis</name>
    <dbReference type="NCBI Taxonomy" id="1134687"/>
    <lineage>
        <taxon>Bacteria</taxon>
        <taxon>Pseudomonadati</taxon>
        <taxon>Pseudomonadota</taxon>
        <taxon>Gammaproteobacteria</taxon>
        <taxon>Enterobacterales</taxon>
        <taxon>Enterobacteriaceae</taxon>
        <taxon>Klebsiella/Raoultella group</taxon>
        <taxon>Klebsiella</taxon>
    </lineage>
</organism>
<dbReference type="EMBL" id="PIDR01001477">
    <property type="protein sequence ID" value="PLO62429.1"/>
    <property type="molecule type" value="Genomic_DNA"/>
</dbReference>
<keyword evidence="5" id="KW-0663">Pyridoxal phosphate</keyword>
<dbReference type="SUPFAM" id="SSF53383">
    <property type="entry name" value="PLP-dependent transferases"/>
    <property type="match status" value="1"/>
</dbReference>
<feature type="domain" description="Aminotransferase class I/classII large" evidence="6">
    <location>
        <begin position="2"/>
        <end position="111"/>
    </location>
</feature>
<dbReference type="PANTHER" id="PTHR46383:SF1">
    <property type="entry name" value="ASPARTATE AMINOTRANSFERASE"/>
    <property type="match status" value="1"/>
</dbReference>
<dbReference type="GO" id="GO:0030170">
    <property type="term" value="F:pyridoxal phosphate binding"/>
    <property type="evidence" value="ECO:0007669"/>
    <property type="project" value="InterPro"/>
</dbReference>